<dbReference type="EMBL" id="JBHULI010000024">
    <property type="protein sequence ID" value="MFD2532149.1"/>
    <property type="molecule type" value="Genomic_DNA"/>
</dbReference>
<dbReference type="RefSeq" id="WP_390300340.1">
    <property type="nucleotide sequence ID" value="NZ_JBHULI010000024.1"/>
</dbReference>
<evidence type="ECO:0000313" key="1">
    <source>
        <dbReference type="EMBL" id="MFD2532149.1"/>
    </source>
</evidence>
<gene>
    <name evidence="1" type="ORF">ACFSVN_06800</name>
</gene>
<dbReference type="Proteomes" id="UP001597460">
    <property type="component" value="Unassembled WGS sequence"/>
</dbReference>
<reference evidence="2" key="1">
    <citation type="journal article" date="2019" name="Int. J. Syst. Evol. Microbiol.">
        <title>The Global Catalogue of Microorganisms (GCM) 10K type strain sequencing project: providing services to taxonomists for standard genome sequencing and annotation.</title>
        <authorList>
            <consortium name="The Broad Institute Genomics Platform"/>
            <consortium name="The Broad Institute Genome Sequencing Center for Infectious Disease"/>
            <person name="Wu L."/>
            <person name="Ma J."/>
        </authorList>
    </citation>
    <scope>NUCLEOTIDE SEQUENCE [LARGE SCALE GENOMIC DNA]</scope>
    <source>
        <strain evidence="2">KCTC 52042</strain>
    </source>
</reference>
<accession>A0ABW5JJ49</accession>
<sequence length="81" mass="9590">MNNYLDNEYHPVIEDYILNYVDESLDSVEKVTFEEVLVHDDELRELTFAAKEGKKLMDEFREIKAKEDFIERLMASISEGK</sequence>
<evidence type="ECO:0000313" key="2">
    <source>
        <dbReference type="Proteomes" id="UP001597460"/>
    </source>
</evidence>
<name>A0ABW5JJ49_9BACT</name>
<organism evidence="1 2">
    <name type="scientific">Gracilimonas halophila</name>
    <dbReference type="NCBI Taxonomy" id="1834464"/>
    <lineage>
        <taxon>Bacteria</taxon>
        <taxon>Pseudomonadati</taxon>
        <taxon>Balneolota</taxon>
        <taxon>Balneolia</taxon>
        <taxon>Balneolales</taxon>
        <taxon>Balneolaceae</taxon>
        <taxon>Gracilimonas</taxon>
    </lineage>
</organism>
<proteinExistence type="predicted"/>
<comment type="caution">
    <text evidence="1">The sequence shown here is derived from an EMBL/GenBank/DDBJ whole genome shotgun (WGS) entry which is preliminary data.</text>
</comment>
<protein>
    <submittedName>
        <fullName evidence="1">Uncharacterized protein</fullName>
    </submittedName>
</protein>
<keyword evidence="2" id="KW-1185">Reference proteome</keyword>